<evidence type="ECO:0000313" key="2">
    <source>
        <dbReference type="Proteomes" id="UP000650466"/>
    </source>
</evidence>
<dbReference type="AlphaFoldDB" id="A0A926KZ88"/>
<evidence type="ECO:0000313" key="1">
    <source>
        <dbReference type="EMBL" id="MBD0384839.1"/>
    </source>
</evidence>
<name>A0A926KZ88_9BACL</name>
<sequence>MQNTISPQTGLEGPFLFNANTISAVVTSKAPGNYALGRMKGDIFEVSYVGRSDIDLGNRIKDHLFKPYTHFKASYASSSKTAYEKECKNFHDFGGTRLLDNEIHPDRPVGTHYRCPVCHQ</sequence>
<reference evidence="1" key="1">
    <citation type="submission" date="2020-09" db="EMBL/GenBank/DDBJ databases">
        <title>Draft Genome Sequence of Paenibacillus sp. WST5.</title>
        <authorList>
            <person name="Bao Z."/>
        </authorList>
    </citation>
    <scope>NUCLEOTIDE SEQUENCE</scope>
    <source>
        <strain evidence="1">WST5</strain>
    </source>
</reference>
<keyword evidence="2" id="KW-1185">Reference proteome</keyword>
<comment type="caution">
    <text evidence="1">The sequence shown here is derived from an EMBL/GenBank/DDBJ whole genome shotgun (WGS) entry which is preliminary data.</text>
</comment>
<gene>
    <name evidence="1" type="ORF">ICC18_33040</name>
</gene>
<protein>
    <submittedName>
        <fullName evidence="1">Uncharacterized protein</fullName>
    </submittedName>
</protein>
<accession>A0A926KZ88</accession>
<dbReference type="EMBL" id="JACVVD010000029">
    <property type="protein sequence ID" value="MBD0384839.1"/>
    <property type="molecule type" value="Genomic_DNA"/>
</dbReference>
<dbReference type="Proteomes" id="UP000650466">
    <property type="component" value="Unassembled WGS sequence"/>
</dbReference>
<proteinExistence type="predicted"/>
<organism evidence="1 2">
    <name type="scientific">Paenibacillus sedimenti</name>
    <dbReference type="NCBI Taxonomy" id="2770274"/>
    <lineage>
        <taxon>Bacteria</taxon>
        <taxon>Bacillati</taxon>
        <taxon>Bacillota</taxon>
        <taxon>Bacilli</taxon>
        <taxon>Bacillales</taxon>
        <taxon>Paenibacillaceae</taxon>
        <taxon>Paenibacillus</taxon>
    </lineage>
</organism>
<dbReference type="RefSeq" id="WP_188178596.1">
    <property type="nucleotide sequence ID" value="NZ_JACVVD010000029.1"/>
</dbReference>